<feature type="compositionally biased region" description="Polar residues" evidence="2">
    <location>
        <begin position="347"/>
        <end position="375"/>
    </location>
</feature>
<feature type="compositionally biased region" description="Polar residues" evidence="2">
    <location>
        <begin position="219"/>
        <end position="233"/>
    </location>
</feature>
<evidence type="ECO:0000256" key="2">
    <source>
        <dbReference type="SAM" id="MobiDB-lite"/>
    </source>
</evidence>
<feature type="compositionally biased region" description="Basic and acidic residues" evidence="2">
    <location>
        <begin position="69"/>
        <end position="100"/>
    </location>
</feature>
<feature type="region of interest" description="Disordered" evidence="2">
    <location>
        <begin position="489"/>
        <end position="671"/>
    </location>
</feature>
<accession>A0AAW0D6M7</accession>
<sequence>MATTSLPSFAQTFSSEPPLGNISSGSNSLPPIQPPSFFGRAKSPRSRHNSEESRISGRKRPRAEIASTARDDELSDSDRGSPHLIRIKEEQHDMLDDHPQRMIVDQSGAPPPSSIQPSAAKKRRTTVSGPPALNTDVRSPADQLSPVVSVGFNVDNPSAIEQVRSMITVKQKQKALIEQRRGSLAGSGSPSIGAGPPPSTVLPEERPAKAAPSSRQRRSPNSGSNTRRTANSGPQGRPPSPPPPVAQQQPPPQNALPPPPISFARRRAEQLGGRRKPADIIISPREAHTQEQFQPAIQSAPPIPQAGGQSSFYSGRFPMTLPRLPSVMGNGSDIVRKVPGHVPPTPTRLSMQRNNSSTTIVPSLTQPTSHPSNARSPPGASVAIASTLVPPTPSSLHHPGYSGDKSAFLAPFEVFYDALNDSKQLKNWLGEQLQRSNTLMQNLTEKQEKLNETVETMVEQRLAPMRGEIAGLYRRVDELEDALRLATGRRPSVDSGSLKAKGKQPLRNGNLLAPESYTFPPRPQSDRPRGPSPGWPQERDRDTQSTLESESGSPAPFDARRLSLSATRLDPPRQTFESSSQRSSLQNLHSPPLGIRDRDRDRENPHSHSHSSPSSHHTKIMNSHPTERPPLHRQSSSHTQERDRERGTPQHDSRRNSVVPSPDAPDDSSMT</sequence>
<dbReference type="EMBL" id="JAWWNJ010000009">
    <property type="protein sequence ID" value="KAK7048265.1"/>
    <property type="molecule type" value="Genomic_DNA"/>
</dbReference>
<evidence type="ECO:0000313" key="4">
    <source>
        <dbReference type="Proteomes" id="UP001362999"/>
    </source>
</evidence>
<feature type="coiled-coil region" evidence="1">
    <location>
        <begin position="433"/>
        <end position="460"/>
    </location>
</feature>
<organism evidence="3 4">
    <name type="scientific">Favolaschia claudopus</name>
    <dbReference type="NCBI Taxonomy" id="2862362"/>
    <lineage>
        <taxon>Eukaryota</taxon>
        <taxon>Fungi</taxon>
        <taxon>Dikarya</taxon>
        <taxon>Basidiomycota</taxon>
        <taxon>Agaricomycotina</taxon>
        <taxon>Agaricomycetes</taxon>
        <taxon>Agaricomycetidae</taxon>
        <taxon>Agaricales</taxon>
        <taxon>Marasmiineae</taxon>
        <taxon>Mycenaceae</taxon>
        <taxon>Favolaschia</taxon>
    </lineage>
</organism>
<gene>
    <name evidence="3" type="ORF">R3P38DRAFT_2868316</name>
</gene>
<evidence type="ECO:0000313" key="3">
    <source>
        <dbReference type="EMBL" id="KAK7048265.1"/>
    </source>
</evidence>
<feature type="compositionally biased region" description="Polar residues" evidence="2">
    <location>
        <begin position="1"/>
        <end position="30"/>
    </location>
</feature>
<comment type="caution">
    <text evidence="3">The sequence shown here is derived from an EMBL/GenBank/DDBJ whole genome shotgun (WGS) entry which is preliminary data.</text>
</comment>
<feature type="region of interest" description="Disordered" evidence="2">
    <location>
        <begin position="1"/>
        <end position="143"/>
    </location>
</feature>
<feature type="region of interest" description="Disordered" evidence="2">
    <location>
        <begin position="169"/>
        <end position="307"/>
    </location>
</feature>
<evidence type="ECO:0000256" key="1">
    <source>
        <dbReference type="SAM" id="Coils"/>
    </source>
</evidence>
<feature type="compositionally biased region" description="Basic and acidic residues" evidence="2">
    <location>
        <begin position="639"/>
        <end position="655"/>
    </location>
</feature>
<keyword evidence="4" id="KW-1185">Reference proteome</keyword>
<feature type="compositionally biased region" description="Low complexity" evidence="2">
    <location>
        <begin position="182"/>
        <end position="194"/>
    </location>
</feature>
<proteinExistence type="predicted"/>
<dbReference type="Proteomes" id="UP001362999">
    <property type="component" value="Unassembled WGS sequence"/>
</dbReference>
<feature type="compositionally biased region" description="Polar residues" evidence="2">
    <location>
        <begin position="575"/>
        <end position="589"/>
    </location>
</feature>
<feature type="compositionally biased region" description="Pro residues" evidence="2">
    <location>
        <begin position="236"/>
        <end position="261"/>
    </location>
</feature>
<feature type="compositionally biased region" description="Basic and acidic residues" evidence="2">
    <location>
        <begin position="595"/>
        <end position="606"/>
    </location>
</feature>
<protein>
    <submittedName>
        <fullName evidence="3">Uncharacterized protein</fullName>
    </submittedName>
</protein>
<name>A0AAW0D6M7_9AGAR</name>
<feature type="region of interest" description="Disordered" evidence="2">
    <location>
        <begin position="343"/>
        <end position="380"/>
    </location>
</feature>
<dbReference type="AlphaFoldDB" id="A0AAW0D6M7"/>
<reference evidence="3 4" key="1">
    <citation type="journal article" date="2024" name="J Genomics">
        <title>Draft genome sequencing and assembly of Favolaschia claudopus CIRM-BRFM 2984 isolated from oak limbs.</title>
        <authorList>
            <person name="Navarro D."/>
            <person name="Drula E."/>
            <person name="Chaduli D."/>
            <person name="Cazenave R."/>
            <person name="Ahrendt S."/>
            <person name="Wang J."/>
            <person name="Lipzen A."/>
            <person name="Daum C."/>
            <person name="Barry K."/>
            <person name="Grigoriev I.V."/>
            <person name="Favel A."/>
            <person name="Rosso M.N."/>
            <person name="Martin F."/>
        </authorList>
    </citation>
    <scope>NUCLEOTIDE SEQUENCE [LARGE SCALE GENOMIC DNA]</scope>
    <source>
        <strain evidence="3 4">CIRM-BRFM 2984</strain>
    </source>
</reference>
<keyword evidence="1" id="KW-0175">Coiled coil</keyword>